<organism evidence="1 2">
    <name type="scientific">Blastomonas aquatica</name>
    <dbReference type="NCBI Taxonomy" id="1510276"/>
    <lineage>
        <taxon>Bacteria</taxon>
        <taxon>Pseudomonadati</taxon>
        <taxon>Pseudomonadota</taxon>
        <taxon>Alphaproteobacteria</taxon>
        <taxon>Sphingomonadales</taxon>
        <taxon>Sphingomonadaceae</taxon>
        <taxon>Blastomonas</taxon>
    </lineage>
</organism>
<dbReference type="EMBL" id="BMGD01000006">
    <property type="protein sequence ID" value="GGB72671.1"/>
    <property type="molecule type" value="Genomic_DNA"/>
</dbReference>
<evidence type="ECO:0000313" key="1">
    <source>
        <dbReference type="EMBL" id="GGB72671.1"/>
    </source>
</evidence>
<gene>
    <name evidence="1" type="ORF">GCM10010833_29810</name>
</gene>
<evidence type="ECO:0000313" key="2">
    <source>
        <dbReference type="Proteomes" id="UP000614261"/>
    </source>
</evidence>
<protein>
    <submittedName>
        <fullName evidence="1">Uncharacterized protein</fullName>
    </submittedName>
</protein>
<sequence>MEIELRKQWQGCRRSTVDHDAAVYSDGDPFDGPMGNNALVFDPHNGSAFARYGLGTSQLFVIGAQQQWAIADPDKKAVIIVKRDLQHGLDIAAGLKGRLPRHTQNRDVHCRINFPT</sequence>
<reference evidence="2" key="1">
    <citation type="journal article" date="2019" name="Int. J. Syst. Evol. Microbiol.">
        <title>The Global Catalogue of Microorganisms (GCM) 10K type strain sequencing project: providing services to taxonomists for standard genome sequencing and annotation.</title>
        <authorList>
            <consortium name="The Broad Institute Genomics Platform"/>
            <consortium name="The Broad Institute Genome Sequencing Center for Infectious Disease"/>
            <person name="Wu L."/>
            <person name="Ma J."/>
        </authorList>
    </citation>
    <scope>NUCLEOTIDE SEQUENCE [LARGE SCALE GENOMIC DNA]</scope>
    <source>
        <strain evidence="2">CGMCC 1.12851</strain>
    </source>
</reference>
<name>A0ABQ1JMA4_9SPHN</name>
<proteinExistence type="predicted"/>
<comment type="caution">
    <text evidence="1">The sequence shown here is derived from an EMBL/GenBank/DDBJ whole genome shotgun (WGS) entry which is preliminary data.</text>
</comment>
<keyword evidence="2" id="KW-1185">Reference proteome</keyword>
<dbReference type="Proteomes" id="UP000614261">
    <property type="component" value="Unassembled WGS sequence"/>
</dbReference>
<dbReference type="RefSeq" id="WP_188515250.1">
    <property type="nucleotide sequence ID" value="NZ_BMGD01000006.1"/>
</dbReference>
<accession>A0ABQ1JMA4</accession>